<evidence type="ECO:0000313" key="2">
    <source>
        <dbReference type="Proteomes" id="UP000610611"/>
    </source>
</evidence>
<dbReference type="Proteomes" id="UP000610611">
    <property type="component" value="Unassembled WGS sequence"/>
</dbReference>
<accession>A0A847U772</accession>
<dbReference type="AlphaFoldDB" id="A0A847U772"/>
<sequence length="149" mass="17185">MIESQMEEFFGQFDQDGATRNTLIRMQSDLYSEMTKLANSAFTAMISESDRLLDFIHGCGDSLEQADNPFFVAAWYSFAAHVFRMFAPDADSTKELEEAAQHYAEVRMEYEEELDNSIYDIEEFEVHDMDFPGLIQEITDSDGDRQLTE</sequence>
<evidence type="ECO:0000313" key="1">
    <source>
        <dbReference type="EMBL" id="NLV08157.1"/>
    </source>
</evidence>
<name>A0A847U772_9EURY</name>
<dbReference type="RefSeq" id="WP_170084439.1">
    <property type="nucleotide sequence ID" value="NZ_WOWB01000005.1"/>
</dbReference>
<protein>
    <submittedName>
        <fullName evidence="1">Uncharacterized protein</fullName>
    </submittedName>
</protein>
<comment type="caution">
    <text evidence="1">The sequence shown here is derived from an EMBL/GenBank/DDBJ whole genome shotgun (WGS) entry which is preliminary data.</text>
</comment>
<proteinExistence type="predicted"/>
<organism evidence="1 2">
    <name type="scientific">Haloarcula rubripromontorii</name>
    <dbReference type="NCBI Taxonomy" id="1705562"/>
    <lineage>
        <taxon>Archaea</taxon>
        <taxon>Methanobacteriati</taxon>
        <taxon>Methanobacteriota</taxon>
        <taxon>Stenosarchaea group</taxon>
        <taxon>Halobacteria</taxon>
        <taxon>Halobacteriales</taxon>
        <taxon>Haloarculaceae</taxon>
        <taxon>Haloarcula</taxon>
    </lineage>
</organism>
<reference evidence="1" key="1">
    <citation type="submission" date="2019-12" db="EMBL/GenBank/DDBJ databases">
        <title>The whole-genome sequencing of Haloarcula japonica strain pws8.</title>
        <authorList>
            <person name="Verma D.K."/>
            <person name="Gopal K."/>
            <person name="Prasad E.S."/>
        </authorList>
    </citation>
    <scope>NUCLEOTIDE SEQUENCE</scope>
    <source>
        <strain evidence="1">Pws8</strain>
    </source>
</reference>
<dbReference type="EMBL" id="WOWB01000005">
    <property type="protein sequence ID" value="NLV08157.1"/>
    <property type="molecule type" value="Genomic_DNA"/>
</dbReference>
<gene>
    <name evidence="1" type="ORF">GOC83_18695</name>
</gene>